<comment type="caution">
    <text evidence="3">The sequence shown here is derived from an EMBL/GenBank/DDBJ whole genome shotgun (WGS) entry which is preliminary data.</text>
</comment>
<evidence type="ECO:0000256" key="1">
    <source>
        <dbReference type="SAM" id="MobiDB-lite"/>
    </source>
</evidence>
<protein>
    <submittedName>
        <fullName evidence="3">Uncharacterized protein</fullName>
    </submittedName>
</protein>
<evidence type="ECO:0000256" key="2">
    <source>
        <dbReference type="SAM" id="Phobius"/>
    </source>
</evidence>
<feature type="compositionally biased region" description="Low complexity" evidence="1">
    <location>
        <begin position="13"/>
        <end position="23"/>
    </location>
</feature>
<evidence type="ECO:0000313" key="3">
    <source>
        <dbReference type="EMBL" id="ORY65110.1"/>
    </source>
</evidence>
<dbReference type="Proteomes" id="UP000193689">
    <property type="component" value="Unassembled WGS sequence"/>
</dbReference>
<dbReference type="AlphaFoldDB" id="A0A1Y2E0P8"/>
<keyword evidence="2" id="KW-1133">Transmembrane helix</keyword>
<keyword evidence="2" id="KW-0812">Transmembrane</keyword>
<feature type="compositionally biased region" description="Polar residues" evidence="1">
    <location>
        <begin position="34"/>
        <end position="54"/>
    </location>
</feature>
<sequence>MAKGRRSPILFCNESNGGNDNNNRPQDHLATIPVSPNVSPSFTPVPSSKTTSCSDADRWPAWDPTFWPTTAANGTALGEAANTRNPAGAPSGLPTTTPAAATPTTTDDDDDEAHPLTRDQKIVLGTGLGVGGAALLDIITLWHMCRSGR</sequence>
<feature type="compositionally biased region" description="Low complexity" evidence="1">
    <location>
        <begin position="94"/>
        <end position="105"/>
    </location>
</feature>
<evidence type="ECO:0000313" key="4">
    <source>
        <dbReference type="Proteomes" id="UP000193689"/>
    </source>
</evidence>
<dbReference type="RefSeq" id="XP_040716262.1">
    <property type="nucleotide sequence ID" value="XM_040858313.1"/>
</dbReference>
<gene>
    <name evidence="3" type="ORF">BCR38DRAFT_408853</name>
</gene>
<accession>A0A1Y2E0P8</accession>
<name>A0A1Y2E0P8_9PEZI</name>
<reference evidence="3 4" key="1">
    <citation type="submission" date="2016-07" db="EMBL/GenBank/DDBJ databases">
        <title>Pervasive Adenine N6-methylation of Active Genes in Fungi.</title>
        <authorList>
            <consortium name="DOE Joint Genome Institute"/>
            <person name="Mondo S.J."/>
            <person name="Dannebaum R.O."/>
            <person name="Kuo R.C."/>
            <person name="Labutti K."/>
            <person name="Haridas S."/>
            <person name="Kuo A."/>
            <person name="Salamov A."/>
            <person name="Ahrendt S.R."/>
            <person name="Lipzen A."/>
            <person name="Sullivan W."/>
            <person name="Andreopoulos W.B."/>
            <person name="Clum A."/>
            <person name="Lindquist E."/>
            <person name="Daum C."/>
            <person name="Ramamoorthy G.K."/>
            <person name="Gryganskyi A."/>
            <person name="Culley D."/>
            <person name="Magnuson J.K."/>
            <person name="James T.Y."/>
            <person name="O'Malley M.A."/>
            <person name="Stajich J.E."/>
            <person name="Spatafora J.W."/>
            <person name="Visel A."/>
            <person name="Grigoriev I.V."/>
        </authorList>
    </citation>
    <scope>NUCLEOTIDE SEQUENCE [LARGE SCALE GENOMIC DNA]</scope>
    <source>
        <strain evidence="3 4">CBS 129021</strain>
    </source>
</reference>
<feature type="region of interest" description="Disordered" evidence="1">
    <location>
        <begin position="1"/>
        <end position="115"/>
    </location>
</feature>
<proteinExistence type="predicted"/>
<keyword evidence="2" id="KW-0472">Membrane</keyword>
<organism evidence="3 4">
    <name type="scientific">Pseudomassariella vexata</name>
    <dbReference type="NCBI Taxonomy" id="1141098"/>
    <lineage>
        <taxon>Eukaryota</taxon>
        <taxon>Fungi</taxon>
        <taxon>Dikarya</taxon>
        <taxon>Ascomycota</taxon>
        <taxon>Pezizomycotina</taxon>
        <taxon>Sordariomycetes</taxon>
        <taxon>Xylariomycetidae</taxon>
        <taxon>Amphisphaeriales</taxon>
        <taxon>Pseudomassariaceae</taxon>
        <taxon>Pseudomassariella</taxon>
    </lineage>
</organism>
<dbReference type="GeneID" id="63774525"/>
<feature type="transmembrane region" description="Helical" evidence="2">
    <location>
        <begin position="122"/>
        <end position="144"/>
    </location>
</feature>
<keyword evidence="4" id="KW-1185">Reference proteome</keyword>
<dbReference type="EMBL" id="MCFJ01000006">
    <property type="protein sequence ID" value="ORY65110.1"/>
    <property type="molecule type" value="Genomic_DNA"/>
</dbReference>
<dbReference type="InParanoid" id="A0A1Y2E0P8"/>